<dbReference type="PANTHER" id="PTHR35118:SF3">
    <property type="entry name" value="PROTEIN KINASE SUPERFAMILY PROTEIN"/>
    <property type="match status" value="1"/>
</dbReference>
<evidence type="ECO:0000313" key="3">
    <source>
        <dbReference type="Proteomes" id="UP000092600"/>
    </source>
</evidence>
<evidence type="ECO:0000313" key="2">
    <source>
        <dbReference type="EMBL" id="OAY74837.1"/>
    </source>
</evidence>
<sequence>MQFRRLKELSMYSGESPNRRSIGSVPKRSSASSRGQHQPSSSSSSFGCKEFLRKFVDSEILTENLQDWFLASSQFDIPFNLTELQNFDYALEGVSFQQLVRMPSALHASTSDSIEATAHLAIEEFLHAGAKGLWETFWGHDSPMPFSVASVHSTSSKFYPAEEAIASGKLEGLCATALFLKNQQHSHGKWDQILELALLRPDIVSVQNRQELSQSAVGEALFFALRVLLSRSLSRSSAALRNSSCVYILPVDSQYGGVVKVEGDVKRLKFDVNNVYECAAEWIKLHAKITVSSVDRIWNKLGNANWVDIGALHILLATFHSLIQYCGKPTYSVEDLLKQRGSRIQNRRKERELGETYGNGDALFRFQKHNRSSEIVEVDEGPAKVRPERIEIGSVLWVEDSHRQKRFQINQVLTDSQYPIYSASPVEEPGKTYFLYVGSNPSQLETAWEDMNSWYQVQRQIKVLTSMRQKGLSGKHLPQLVSSGRIIHPGQCTAPNSKGNCTYPLCGTPVLVTSPFGQTLSDLIRNGLFGPQEALRCCHDCLSALASASSAGIRHGDIRPDNVIRVSNGLNYPYFVLIGWGHAILEEKDRPVMNLYFSSSYALLEGKLCAASDAESLVYLIYFSCGGDSPELDSVEGAIQWREESWSRRAIQQKLGDISAVLKAFSDYVDSLCGTPYAVDYEIWLRRFRRTIGEDHGKEIVLSN</sequence>
<feature type="compositionally biased region" description="Low complexity" evidence="1">
    <location>
        <begin position="29"/>
        <end position="45"/>
    </location>
</feature>
<proteinExistence type="predicted"/>
<dbReference type="InterPro" id="IPR011009">
    <property type="entry name" value="Kinase-like_dom_sf"/>
</dbReference>
<dbReference type="SUPFAM" id="SSF56112">
    <property type="entry name" value="Protein kinase-like (PK-like)"/>
    <property type="match status" value="1"/>
</dbReference>
<protein>
    <recommendedName>
        <fullName evidence="4">Protein kinase domain-containing protein</fullName>
    </recommendedName>
</protein>
<evidence type="ECO:0008006" key="4">
    <source>
        <dbReference type="Google" id="ProtNLM"/>
    </source>
</evidence>
<dbReference type="PANTHER" id="PTHR35118">
    <property type="entry name" value="KINASE FAMILY PROTEIN"/>
    <property type="match status" value="1"/>
</dbReference>
<dbReference type="AlphaFoldDB" id="A0A199VCI6"/>
<comment type="caution">
    <text evidence="2">The sequence shown here is derived from an EMBL/GenBank/DDBJ whole genome shotgun (WGS) entry which is preliminary data.</text>
</comment>
<organism evidence="2 3">
    <name type="scientific">Ananas comosus</name>
    <name type="common">Pineapple</name>
    <name type="synonym">Ananas ananas</name>
    <dbReference type="NCBI Taxonomy" id="4615"/>
    <lineage>
        <taxon>Eukaryota</taxon>
        <taxon>Viridiplantae</taxon>
        <taxon>Streptophyta</taxon>
        <taxon>Embryophyta</taxon>
        <taxon>Tracheophyta</taxon>
        <taxon>Spermatophyta</taxon>
        <taxon>Magnoliopsida</taxon>
        <taxon>Liliopsida</taxon>
        <taxon>Poales</taxon>
        <taxon>Bromeliaceae</taxon>
        <taxon>Bromelioideae</taxon>
        <taxon>Ananas</taxon>
    </lineage>
</organism>
<dbReference type="EMBL" id="LSRQ01002266">
    <property type="protein sequence ID" value="OAY74837.1"/>
    <property type="molecule type" value="Genomic_DNA"/>
</dbReference>
<reference evidence="2 3" key="1">
    <citation type="journal article" date="2016" name="DNA Res.">
        <title>The draft genome of MD-2 pineapple using hybrid error correction of long reads.</title>
        <authorList>
            <person name="Redwan R.M."/>
            <person name="Saidin A."/>
            <person name="Kumar S.V."/>
        </authorList>
    </citation>
    <scope>NUCLEOTIDE SEQUENCE [LARGE SCALE GENOMIC DNA]</scope>
    <source>
        <strain evidence="3">cv. MD2</strain>
        <tissue evidence="2">Leaf</tissue>
    </source>
</reference>
<name>A0A199VCI6_ANACO</name>
<dbReference type="Gene3D" id="1.10.510.10">
    <property type="entry name" value="Transferase(Phosphotransferase) domain 1"/>
    <property type="match status" value="1"/>
</dbReference>
<evidence type="ECO:0000256" key="1">
    <source>
        <dbReference type="SAM" id="MobiDB-lite"/>
    </source>
</evidence>
<feature type="region of interest" description="Disordered" evidence="1">
    <location>
        <begin position="1"/>
        <end position="46"/>
    </location>
</feature>
<dbReference type="STRING" id="4615.A0A199VCI6"/>
<accession>A0A199VCI6</accession>
<gene>
    <name evidence="2" type="ORF">ACMD2_07020</name>
</gene>
<dbReference type="Proteomes" id="UP000092600">
    <property type="component" value="Unassembled WGS sequence"/>
</dbReference>